<proteinExistence type="predicted"/>
<evidence type="ECO:0000313" key="2">
    <source>
        <dbReference type="Proteomes" id="UP001060085"/>
    </source>
</evidence>
<name>A0ACB9ZNM9_CATRO</name>
<comment type="caution">
    <text evidence="1">The sequence shown here is derived from an EMBL/GenBank/DDBJ whole genome shotgun (WGS) entry which is preliminary data.</text>
</comment>
<sequence>MELEKVIHRWVVDISKWNPSPDYFFSIMSFLPKHEHSSITRFVKMEDRKQALVSRLLQYSLVHQVLKIPFDEITIRRTIEGKPYLDSDKMTKGLPNFNFNTSHDGHYVAIASEPVCLVGLDIVYHSTPVKESIEEFIKNFSTYFSNAEWSDITKADSSSEILNRFYRYWCLKESFAKATGAGMGNRLDNVEFHHVGWKNIFVKVDGKRLKDWQFWLLELGNDHSVIW</sequence>
<evidence type="ECO:0000313" key="1">
    <source>
        <dbReference type="EMBL" id="KAI5648431.1"/>
    </source>
</evidence>
<gene>
    <name evidence="1" type="ORF">M9H77_34436</name>
</gene>
<protein>
    <submittedName>
        <fullName evidence="1">Uncharacterized protein</fullName>
    </submittedName>
</protein>
<dbReference type="Proteomes" id="UP001060085">
    <property type="component" value="Linkage Group LG08"/>
</dbReference>
<organism evidence="1 2">
    <name type="scientific">Catharanthus roseus</name>
    <name type="common">Madagascar periwinkle</name>
    <name type="synonym">Vinca rosea</name>
    <dbReference type="NCBI Taxonomy" id="4058"/>
    <lineage>
        <taxon>Eukaryota</taxon>
        <taxon>Viridiplantae</taxon>
        <taxon>Streptophyta</taxon>
        <taxon>Embryophyta</taxon>
        <taxon>Tracheophyta</taxon>
        <taxon>Spermatophyta</taxon>
        <taxon>Magnoliopsida</taxon>
        <taxon>eudicotyledons</taxon>
        <taxon>Gunneridae</taxon>
        <taxon>Pentapetalae</taxon>
        <taxon>asterids</taxon>
        <taxon>lamiids</taxon>
        <taxon>Gentianales</taxon>
        <taxon>Apocynaceae</taxon>
        <taxon>Rauvolfioideae</taxon>
        <taxon>Vinceae</taxon>
        <taxon>Catharanthinae</taxon>
        <taxon>Catharanthus</taxon>
    </lineage>
</organism>
<keyword evidence="2" id="KW-1185">Reference proteome</keyword>
<reference evidence="2" key="1">
    <citation type="journal article" date="2023" name="Nat. Plants">
        <title>Single-cell RNA sequencing provides a high-resolution roadmap for understanding the multicellular compartmentation of specialized metabolism.</title>
        <authorList>
            <person name="Sun S."/>
            <person name="Shen X."/>
            <person name="Li Y."/>
            <person name="Li Y."/>
            <person name="Wang S."/>
            <person name="Li R."/>
            <person name="Zhang H."/>
            <person name="Shen G."/>
            <person name="Guo B."/>
            <person name="Wei J."/>
            <person name="Xu J."/>
            <person name="St-Pierre B."/>
            <person name="Chen S."/>
            <person name="Sun C."/>
        </authorList>
    </citation>
    <scope>NUCLEOTIDE SEQUENCE [LARGE SCALE GENOMIC DNA]</scope>
</reference>
<accession>A0ACB9ZNM9</accession>
<dbReference type="EMBL" id="CM044708">
    <property type="protein sequence ID" value="KAI5648431.1"/>
    <property type="molecule type" value="Genomic_DNA"/>
</dbReference>